<protein>
    <submittedName>
        <fullName evidence="7">Acetate uptake transporter</fullName>
    </submittedName>
</protein>
<evidence type="ECO:0000313" key="8">
    <source>
        <dbReference type="Proteomes" id="UP001187346"/>
    </source>
</evidence>
<evidence type="ECO:0000256" key="1">
    <source>
        <dbReference type="ARBA" id="ARBA00004141"/>
    </source>
</evidence>
<name>A0ABU4F5E2_9ACTN</name>
<dbReference type="NCBIfam" id="NF038013">
    <property type="entry name" value="AceTr_1"/>
    <property type="match status" value="1"/>
</dbReference>
<dbReference type="Pfam" id="PF01184">
    <property type="entry name" value="Gpr1_Fun34_YaaH"/>
    <property type="match status" value="1"/>
</dbReference>
<organism evidence="7 8">
    <name type="scientific">Streptomyces prunicolor</name>
    <dbReference type="NCBI Taxonomy" id="67348"/>
    <lineage>
        <taxon>Bacteria</taxon>
        <taxon>Bacillati</taxon>
        <taxon>Actinomycetota</taxon>
        <taxon>Actinomycetes</taxon>
        <taxon>Kitasatosporales</taxon>
        <taxon>Streptomycetaceae</taxon>
        <taxon>Streptomyces</taxon>
    </lineage>
</organism>
<feature type="transmembrane region" description="Helical" evidence="6">
    <location>
        <begin position="195"/>
        <end position="215"/>
    </location>
</feature>
<keyword evidence="4 6" id="KW-1133">Transmembrane helix</keyword>
<comment type="caution">
    <text evidence="7">The sequence shown here is derived from an EMBL/GenBank/DDBJ whole genome shotgun (WGS) entry which is preliminary data.</text>
</comment>
<accession>A0ABU4F5E2</accession>
<keyword evidence="3 6" id="KW-0812">Transmembrane</keyword>
<dbReference type="InterPro" id="IPR000791">
    <property type="entry name" value="Gpr1/Fun34/SatP-like"/>
</dbReference>
<dbReference type="Proteomes" id="UP001187346">
    <property type="component" value="Unassembled WGS sequence"/>
</dbReference>
<dbReference type="EMBL" id="JAWMAJ010000011">
    <property type="protein sequence ID" value="MDV7215325.1"/>
    <property type="molecule type" value="Genomic_DNA"/>
</dbReference>
<feature type="transmembrane region" description="Helical" evidence="6">
    <location>
        <begin position="23"/>
        <end position="43"/>
    </location>
</feature>
<dbReference type="RefSeq" id="WP_317770227.1">
    <property type="nucleotide sequence ID" value="NZ_JAWMAJ010000011.1"/>
</dbReference>
<evidence type="ECO:0000256" key="2">
    <source>
        <dbReference type="ARBA" id="ARBA00005587"/>
    </source>
</evidence>
<feature type="transmembrane region" description="Helical" evidence="6">
    <location>
        <begin position="139"/>
        <end position="156"/>
    </location>
</feature>
<evidence type="ECO:0000256" key="6">
    <source>
        <dbReference type="SAM" id="Phobius"/>
    </source>
</evidence>
<keyword evidence="5 6" id="KW-0472">Membrane</keyword>
<feature type="transmembrane region" description="Helical" evidence="6">
    <location>
        <begin position="162"/>
        <end position="183"/>
    </location>
</feature>
<gene>
    <name evidence="7" type="ORF">R5A26_05115</name>
</gene>
<dbReference type="InterPro" id="IPR051633">
    <property type="entry name" value="AceTr"/>
</dbReference>
<keyword evidence="8" id="KW-1185">Reference proteome</keyword>
<dbReference type="PANTHER" id="PTHR31123">
    <property type="entry name" value="ACCUMULATION OF DYADS PROTEIN 2-RELATED"/>
    <property type="match status" value="1"/>
</dbReference>
<sequence>MTEVSLHDAQSPPVPTVTTTSHIGHATAVGAAGFAWCSLILGLHTAGIIDAADGTIILAGTFFYGGLVQLVAGFFALASGATFAAAFLTAYGAFWLGYTVIEFWAAPHIAGAAAAAAKASGASAEASAAAGGHAVMQSLGLFLIGWLVVTLVFGIASLGTNAVIVSAFSLLTLTIVLLVTAYLGASSAGVPSDSVLKTAGYVEIVLAAVAFYLVLAELTNDIRGRAVLPLFALNRAPQAAAQAA</sequence>
<reference evidence="7 8" key="1">
    <citation type="submission" date="2023-10" db="EMBL/GenBank/DDBJ databases">
        <title>Characterization of rhizosphere-enriched actinobacteria from wheat plants lab-grown on chernevaya soil.</title>
        <authorList>
            <person name="Tikhonova E.N."/>
            <person name="Konopkin A."/>
            <person name="Kravchenko I.K."/>
        </authorList>
    </citation>
    <scope>NUCLEOTIDE SEQUENCE [LARGE SCALE GENOMIC DNA]</scope>
    <source>
        <strain evidence="7 8">RR29</strain>
    </source>
</reference>
<dbReference type="PANTHER" id="PTHR31123:SF1">
    <property type="entry name" value="ACCUMULATION OF DYADS PROTEIN 2-RELATED"/>
    <property type="match status" value="1"/>
</dbReference>
<evidence type="ECO:0000256" key="3">
    <source>
        <dbReference type="ARBA" id="ARBA00022692"/>
    </source>
</evidence>
<evidence type="ECO:0000313" key="7">
    <source>
        <dbReference type="EMBL" id="MDV7215325.1"/>
    </source>
</evidence>
<proteinExistence type="inferred from homology"/>
<evidence type="ECO:0000256" key="5">
    <source>
        <dbReference type="ARBA" id="ARBA00023136"/>
    </source>
</evidence>
<comment type="similarity">
    <text evidence="2">Belongs to the acetate uptake transporter (AceTr) (TC 2.A.96) family.</text>
</comment>
<feature type="transmembrane region" description="Helical" evidence="6">
    <location>
        <begin position="83"/>
        <end position="101"/>
    </location>
</feature>
<feature type="transmembrane region" description="Helical" evidence="6">
    <location>
        <begin position="55"/>
        <end position="77"/>
    </location>
</feature>
<evidence type="ECO:0000256" key="4">
    <source>
        <dbReference type="ARBA" id="ARBA00022989"/>
    </source>
</evidence>
<comment type="subcellular location">
    <subcellularLocation>
        <location evidence="1">Membrane</location>
        <topology evidence="1">Multi-pass membrane protein</topology>
    </subcellularLocation>
</comment>